<dbReference type="AlphaFoldDB" id="A0A1J1I285"/>
<sequence>MNCESYEALQWKKDFQLFKGEICAVPTSRVLFEVEAHSTMTNSKSLYKVKLQDIINLTDINA</sequence>
<dbReference type="EMBL" id="CVRI01000037">
    <property type="protein sequence ID" value="CRK93700.1"/>
    <property type="molecule type" value="Genomic_DNA"/>
</dbReference>
<keyword evidence="2" id="KW-1185">Reference proteome</keyword>
<gene>
    <name evidence="1" type="ORF">CLUMA_CG007228</name>
</gene>
<evidence type="ECO:0000313" key="2">
    <source>
        <dbReference type="Proteomes" id="UP000183832"/>
    </source>
</evidence>
<organism evidence="1 2">
    <name type="scientific">Clunio marinus</name>
    <dbReference type="NCBI Taxonomy" id="568069"/>
    <lineage>
        <taxon>Eukaryota</taxon>
        <taxon>Metazoa</taxon>
        <taxon>Ecdysozoa</taxon>
        <taxon>Arthropoda</taxon>
        <taxon>Hexapoda</taxon>
        <taxon>Insecta</taxon>
        <taxon>Pterygota</taxon>
        <taxon>Neoptera</taxon>
        <taxon>Endopterygota</taxon>
        <taxon>Diptera</taxon>
        <taxon>Nematocera</taxon>
        <taxon>Chironomoidea</taxon>
        <taxon>Chironomidae</taxon>
        <taxon>Clunio</taxon>
    </lineage>
</organism>
<dbReference type="Proteomes" id="UP000183832">
    <property type="component" value="Unassembled WGS sequence"/>
</dbReference>
<accession>A0A1J1I285</accession>
<name>A0A1J1I285_9DIPT</name>
<proteinExistence type="predicted"/>
<protein>
    <submittedName>
        <fullName evidence="1">CLUMA_CG007228, isoform A</fullName>
    </submittedName>
</protein>
<evidence type="ECO:0000313" key="1">
    <source>
        <dbReference type="EMBL" id="CRK93700.1"/>
    </source>
</evidence>
<reference evidence="1 2" key="1">
    <citation type="submission" date="2015-04" db="EMBL/GenBank/DDBJ databases">
        <authorList>
            <person name="Syromyatnikov M.Y."/>
            <person name="Popov V.N."/>
        </authorList>
    </citation>
    <scope>NUCLEOTIDE SEQUENCE [LARGE SCALE GENOMIC DNA]</scope>
</reference>